<dbReference type="InterPro" id="IPR011051">
    <property type="entry name" value="RmlC_Cupin_sf"/>
</dbReference>
<dbReference type="PANTHER" id="PTHR43346">
    <property type="entry name" value="LIGAND BINDING DOMAIN PROTEIN, PUTATIVE (AFU_ORTHOLOGUE AFUA_6G14370)-RELATED"/>
    <property type="match status" value="1"/>
</dbReference>
<reference evidence="2 3" key="1">
    <citation type="journal article" date="2016" name="Antonie Van Leeuwenhoek">
        <title>Bacillus depressus sp. nov., isolated from soil of a sunflower field.</title>
        <authorList>
            <person name="Wei X."/>
            <person name="Xin D."/>
            <person name="Xin Y."/>
            <person name="Zhang H."/>
            <person name="Wang T."/>
            <person name="Zhang J."/>
        </authorList>
    </citation>
    <scope>NUCLEOTIDE SEQUENCE [LARGE SCALE GENOMIC DNA]</scope>
    <source>
        <strain evidence="2 3">BZ1</strain>
    </source>
</reference>
<dbReference type="RefSeq" id="WP_151535274.1">
    <property type="nucleotide sequence ID" value="NZ_WBOS01000005.1"/>
</dbReference>
<evidence type="ECO:0000313" key="2">
    <source>
        <dbReference type="EMBL" id="KAB2334736.1"/>
    </source>
</evidence>
<evidence type="ECO:0000259" key="1">
    <source>
        <dbReference type="Pfam" id="PF07883"/>
    </source>
</evidence>
<dbReference type="InterPro" id="IPR052538">
    <property type="entry name" value="Flavonoid_dioxygenase-like"/>
</dbReference>
<dbReference type="Gene3D" id="2.60.120.10">
    <property type="entry name" value="Jelly Rolls"/>
    <property type="match status" value="1"/>
</dbReference>
<gene>
    <name evidence="2" type="ORF">F7731_13270</name>
</gene>
<comment type="caution">
    <text evidence="2">The sequence shown here is derived from an EMBL/GenBank/DDBJ whole genome shotgun (WGS) entry which is preliminary data.</text>
</comment>
<accession>A0A6L3V3X0</accession>
<feature type="domain" description="Cupin type-2" evidence="1">
    <location>
        <begin position="31"/>
        <end position="99"/>
    </location>
</feature>
<dbReference type="SUPFAM" id="SSF51182">
    <property type="entry name" value="RmlC-like cupins"/>
    <property type="match status" value="1"/>
</dbReference>
<proteinExistence type="predicted"/>
<sequence>MKKVNEDEFEYRFGDNGPKYLTKGPNVDIGVVVLKPGQDFPNHYHTTCEEAFYILEGSIDFYINNVRHLAKPGDMIQCSPGDSHYLINNSSENFKAVFIKSPHIPENDSITIDKPIINKGETT</sequence>
<evidence type="ECO:0000313" key="3">
    <source>
        <dbReference type="Proteomes" id="UP000481030"/>
    </source>
</evidence>
<dbReference type="AlphaFoldDB" id="A0A6L3V3X0"/>
<dbReference type="InterPro" id="IPR013096">
    <property type="entry name" value="Cupin_2"/>
</dbReference>
<dbReference type="Proteomes" id="UP000481030">
    <property type="component" value="Unassembled WGS sequence"/>
</dbReference>
<dbReference type="Pfam" id="PF07883">
    <property type="entry name" value="Cupin_2"/>
    <property type="match status" value="1"/>
</dbReference>
<keyword evidence="3" id="KW-1185">Reference proteome</keyword>
<dbReference type="EMBL" id="WBOS01000005">
    <property type="protein sequence ID" value="KAB2334736.1"/>
    <property type="molecule type" value="Genomic_DNA"/>
</dbReference>
<dbReference type="PANTHER" id="PTHR43346:SF1">
    <property type="entry name" value="QUERCETIN 2,3-DIOXYGENASE-RELATED"/>
    <property type="match status" value="1"/>
</dbReference>
<dbReference type="OrthoDB" id="2080697at2"/>
<name>A0A6L3V3X0_9BACI</name>
<organism evidence="2 3">
    <name type="scientific">Cytobacillus depressus</name>
    <dbReference type="NCBI Taxonomy" id="1602942"/>
    <lineage>
        <taxon>Bacteria</taxon>
        <taxon>Bacillati</taxon>
        <taxon>Bacillota</taxon>
        <taxon>Bacilli</taxon>
        <taxon>Bacillales</taxon>
        <taxon>Bacillaceae</taxon>
        <taxon>Cytobacillus</taxon>
    </lineage>
</organism>
<dbReference type="InterPro" id="IPR014710">
    <property type="entry name" value="RmlC-like_jellyroll"/>
</dbReference>
<protein>
    <submittedName>
        <fullName evidence="2">Cupin domain-containing protein</fullName>
    </submittedName>
</protein>